<dbReference type="GO" id="GO:0003977">
    <property type="term" value="F:UDP-N-acetylglucosamine diphosphorylase activity"/>
    <property type="evidence" value="ECO:0007669"/>
    <property type="project" value="UniProtKB-EC"/>
</dbReference>
<feature type="binding site" evidence="18">
    <location>
        <begin position="384"/>
        <end position="385"/>
    </location>
    <ligand>
        <name>acetyl-CoA</name>
        <dbReference type="ChEBI" id="CHEBI:57288"/>
    </ligand>
</feature>
<evidence type="ECO:0000256" key="18">
    <source>
        <dbReference type="HAMAP-Rule" id="MF_01631"/>
    </source>
</evidence>
<evidence type="ECO:0000259" key="19">
    <source>
        <dbReference type="Pfam" id="PF12804"/>
    </source>
</evidence>
<feature type="binding site" evidence="18">
    <location>
        <position position="364"/>
    </location>
    <ligand>
        <name>UDP-N-acetyl-alpha-D-glucosamine</name>
        <dbReference type="ChEBI" id="CHEBI:57705"/>
    </ligand>
</feature>
<feature type="binding site" evidence="18">
    <location>
        <position position="226"/>
    </location>
    <ligand>
        <name>Mg(2+)</name>
        <dbReference type="ChEBI" id="CHEBI:18420"/>
    </ligand>
</feature>
<evidence type="ECO:0000256" key="3">
    <source>
        <dbReference type="ARBA" id="ARBA00007947"/>
    </source>
</evidence>
<feature type="binding site" evidence="18">
    <location>
        <position position="331"/>
    </location>
    <ligand>
        <name>UDP-N-acetyl-alpha-D-glucosamine</name>
        <dbReference type="ChEBI" id="CHEBI:57705"/>
    </ligand>
</feature>
<feature type="binding site" evidence="18">
    <location>
        <position position="349"/>
    </location>
    <ligand>
        <name>UDP-N-acetyl-alpha-D-glucosamine</name>
        <dbReference type="ChEBI" id="CHEBI:57705"/>
    </ligand>
</feature>
<feature type="region of interest" description="Linker" evidence="18">
    <location>
        <begin position="229"/>
        <end position="249"/>
    </location>
</feature>
<feature type="region of interest" description="N-acetyltransferase" evidence="18">
    <location>
        <begin position="250"/>
        <end position="463"/>
    </location>
</feature>
<dbReference type="CDD" id="cd02540">
    <property type="entry name" value="GT2_GlmU_N_bac"/>
    <property type="match status" value="1"/>
</dbReference>
<evidence type="ECO:0000313" key="21">
    <source>
        <dbReference type="Proteomes" id="UP001519271"/>
    </source>
</evidence>
<evidence type="ECO:0000256" key="2">
    <source>
        <dbReference type="ARBA" id="ARBA00007707"/>
    </source>
</evidence>
<accession>A0ABS4G2E9</accession>
<feature type="binding site" evidence="18">
    <location>
        <position position="22"/>
    </location>
    <ligand>
        <name>UDP-N-acetyl-alpha-D-glucosamine</name>
        <dbReference type="ChEBI" id="CHEBI:57705"/>
    </ligand>
</feature>
<keyword evidence="8 18" id="KW-0677">Repeat</keyword>
<dbReference type="InterPro" id="IPR029044">
    <property type="entry name" value="Nucleotide-diphossugar_trans"/>
</dbReference>
<keyword evidence="21" id="KW-1185">Reference proteome</keyword>
<evidence type="ECO:0000256" key="11">
    <source>
        <dbReference type="ARBA" id="ARBA00022984"/>
    </source>
</evidence>
<feature type="binding site" evidence="18">
    <location>
        <position position="103"/>
    </location>
    <ligand>
        <name>Mg(2+)</name>
        <dbReference type="ChEBI" id="CHEBI:18420"/>
    </ligand>
</feature>
<dbReference type="InterPro" id="IPR001451">
    <property type="entry name" value="Hexapep"/>
</dbReference>
<dbReference type="NCBIfam" id="TIGR01173">
    <property type="entry name" value="glmU"/>
    <property type="match status" value="1"/>
</dbReference>
<evidence type="ECO:0000256" key="15">
    <source>
        <dbReference type="ARBA" id="ARBA00048247"/>
    </source>
</evidence>
<dbReference type="Proteomes" id="UP001519271">
    <property type="component" value="Unassembled WGS sequence"/>
</dbReference>
<feature type="binding site" evidence="18">
    <location>
        <position position="226"/>
    </location>
    <ligand>
        <name>UDP-N-acetyl-alpha-D-glucosamine</name>
        <dbReference type="ChEBI" id="CHEBI:57705"/>
    </ligand>
</feature>
<dbReference type="Pfam" id="PF12804">
    <property type="entry name" value="NTP_transf_3"/>
    <property type="match status" value="1"/>
</dbReference>
<comment type="catalytic activity">
    <reaction evidence="16 18">
        <text>N-acetyl-alpha-D-glucosamine 1-phosphate + UTP + H(+) = UDP-N-acetyl-alpha-D-glucosamine + diphosphate</text>
        <dbReference type="Rhea" id="RHEA:13509"/>
        <dbReference type="ChEBI" id="CHEBI:15378"/>
        <dbReference type="ChEBI" id="CHEBI:33019"/>
        <dbReference type="ChEBI" id="CHEBI:46398"/>
        <dbReference type="ChEBI" id="CHEBI:57705"/>
        <dbReference type="ChEBI" id="CHEBI:57776"/>
        <dbReference type="EC" id="2.7.7.23"/>
    </reaction>
</comment>
<dbReference type="Pfam" id="PF00132">
    <property type="entry name" value="Hexapep"/>
    <property type="match status" value="2"/>
</dbReference>
<reference evidence="20 21" key="1">
    <citation type="submission" date="2021-03" db="EMBL/GenBank/DDBJ databases">
        <title>Genomic Encyclopedia of Type Strains, Phase IV (KMG-IV): sequencing the most valuable type-strain genomes for metagenomic binning, comparative biology and taxonomic classification.</title>
        <authorList>
            <person name="Goeker M."/>
        </authorList>
    </citation>
    <scope>NUCLEOTIDE SEQUENCE [LARGE SCALE GENOMIC DNA]</scope>
    <source>
        <strain evidence="20 21">DSM 6139</strain>
    </source>
</reference>
<keyword evidence="13 18" id="KW-0012">Acyltransferase</keyword>
<keyword evidence="14 18" id="KW-0961">Cell wall biogenesis/degradation</keyword>
<keyword evidence="7 18" id="KW-0479">Metal-binding</keyword>
<feature type="region of interest" description="Pyrophosphorylase" evidence="18">
    <location>
        <begin position="1"/>
        <end position="228"/>
    </location>
</feature>
<evidence type="ECO:0000256" key="17">
    <source>
        <dbReference type="ARBA" id="ARBA00049628"/>
    </source>
</evidence>
<keyword evidence="4 18" id="KW-0963">Cytoplasm</keyword>
<keyword evidence="9 18" id="KW-0460">Magnesium</keyword>
<evidence type="ECO:0000256" key="14">
    <source>
        <dbReference type="ARBA" id="ARBA00023316"/>
    </source>
</evidence>
<comment type="pathway">
    <text evidence="18">Nucleotide-sugar biosynthesis; UDP-N-acetyl-alpha-D-glucosamine biosynthesis; N-acetyl-alpha-D-glucosamine 1-phosphate from alpha-D-glucosamine 6-phosphate (route II): step 2/2.</text>
</comment>
<dbReference type="InterPro" id="IPR025877">
    <property type="entry name" value="MobA-like_NTP_Trfase"/>
</dbReference>
<name>A0ABS4G2E9_9CLOT</name>
<evidence type="ECO:0000256" key="1">
    <source>
        <dbReference type="ARBA" id="ARBA00004496"/>
    </source>
</evidence>
<dbReference type="EC" id="2.3.1.157" evidence="18"/>
<dbReference type="Gene3D" id="2.160.10.10">
    <property type="entry name" value="Hexapeptide repeat proteins"/>
    <property type="match status" value="1"/>
</dbReference>
<keyword evidence="10 18" id="KW-0133">Cell shape</keyword>
<keyword evidence="12 18" id="KW-0511">Multifunctional enzyme</keyword>
<dbReference type="CDD" id="cd03353">
    <property type="entry name" value="LbH_GlmU_C"/>
    <property type="match status" value="1"/>
</dbReference>
<comment type="function">
    <text evidence="17 18">Catalyzes the last two sequential reactions in the de novo biosynthetic pathway for UDP-N-acetylglucosamine (UDP-GlcNAc). The C-terminal domain catalyzes the transfer of acetyl group from acetyl coenzyme A to glucosamine-1-phosphate (GlcN-1-P) to produce N-acetylglucosamine-1-phosphate (GlcNAc-1-P), which is converted into UDP-GlcNAc by the transfer of uridine 5-monophosphate (from uridine 5-triphosphate), a reaction catalyzed by the N-terminal domain.</text>
</comment>
<comment type="pathway">
    <text evidence="18">Nucleotide-sugar biosynthesis; UDP-N-acetyl-alpha-D-glucosamine biosynthesis; UDP-N-acetyl-alpha-D-glucosamine from N-acetyl-alpha-D-glucosamine 1-phosphate: step 1/1.</text>
</comment>
<dbReference type="EMBL" id="JAGGKC010000007">
    <property type="protein sequence ID" value="MBP1918696.1"/>
    <property type="molecule type" value="Genomic_DNA"/>
</dbReference>
<comment type="caution">
    <text evidence="20">The sequence shown here is derived from an EMBL/GenBank/DDBJ whole genome shotgun (WGS) entry which is preliminary data.</text>
</comment>
<comment type="catalytic activity">
    <reaction evidence="15 18">
        <text>alpha-D-glucosamine 1-phosphate + acetyl-CoA = N-acetyl-alpha-D-glucosamine 1-phosphate + CoA + H(+)</text>
        <dbReference type="Rhea" id="RHEA:13725"/>
        <dbReference type="ChEBI" id="CHEBI:15378"/>
        <dbReference type="ChEBI" id="CHEBI:57287"/>
        <dbReference type="ChEBI" id="CHEBI:57288"/>
        <dbReference type="ChEBI" id="CHEBI:57776"/>
        <dbReference type="ChEBI" id="CHEBI:58516"/>
        <dbReference type="EC" id="2.3.1.157"/>
    </reaction>
</comment>
<dbReference type="SUPFAM" id="SSF53448">
    <property type="entry name" value="Nucleotide-diphospho-sugar transferases"/>
    <property type="match status" value="1"/>
</dbReference>
<evidence type="ECO:0000256" key="13">
    <source>
        <dbReference type="ARBA" id="ARBA00023315"/>
    </source>
</evidence>
<dbReference type="PANTHER" id="PTHR43584">
    <property type="entry name" value="NUCLEOTIDYL TRANSFERASE"/>
    <property type="match status" value="1"/>
</dbReference>
<dbReference type="InterPro" id="IPR050065">
    <property type="entry name" value="GlmU-like"/>
</dbReference>
<feature type="binding site" evidence="18">
    <location>
        <position position="421"/>
    </location>
    <ligand>
        <name>acetyl-CoA</name>
        <dbReference type="ChEBI" id="CHEBI:57288"/>
    </ligand>
</feature>
<dbReference type="InterPro" id="IPR011004">
    <property type="entry name" value="Trimer_LpxA-like_sf"/>
</dbReference>
<evidence type="ECO:0000256" key="12">
    <source>
        <dbReference type="ARBA" id="ARBA00023268"/>
    </source>
</evidence>
<protein>
    <recommendedName>
        <fullName evidence="18">Bifunctional protein GlmU</fullName>
    </recommendedName>
    <domain>
        <recommendedName>
            <fullName evidence="18">UDP-N-acetylglucosamine pyrophosphorylase</fullName>
            <ecNumber evidence="18">2.7.7.23</ecNumber>
        </recommendedName>
        <alternativeName>
            <fullName evidence="18">N-acetylglucosamine-1-phosphate uridyltransferase</fullName>
        </alternativeName>
    </domain>
    <domain>
        <recommendedName>
            <fullName evidence="18">Glucosamine-1-phosphate N-acetyltransferase</fullName>
            <ecNumber evidence="18">2.3.1.157</ecNumber>
        </recommendedName>
    </domain>
</protein>
<proteinExistence type="inferred from homology"/>
<feature type="binding site" evidence="18">
    <location>
        <position position="438"/>
    </location>
    <ligand>
        <name>acetyl-CoA</name>
        <dbReference type="ChEBI" id="CHEBI:57288"/>
    </ligand>
</feature>
<dbReference type="PANTHER" id="PTHR43584:SF3">
    <property type="entry name" value="BIFUNCTIONAL PROTEIN GLMU"/>
    <property type="match status" value="1"/>
</dbReference>
<evidence type="ECO:0000256" key="6">
    <source>
        <dbReference type="ARBA" id="ARBA00022695"/>
    </source>
</evidence>
<dbReference type="HAMAP" id="MF_01631">
    <property type="entry name" value="GlmU"/>
    <property type="match status" value="1"/>
</dbReference>
<feature type="binding site" evidence="18">
    <location>
        <position position="140"/>
    </location>
    <ligand>
        <name>UDP-N-acetyl-alpha-D-glucosamine</name>
        <dbReference type="ChEBI" id="CHEBI:57705"/>
    </ligand>
</feature>
<comment type="pathway">
    <text evidence="18">Bacterial outer membrane biogenesis; LPS lipid A biosynthesis.</text>
</comment>
<organism evidence="20 21">
    <name type="scientific">Youngiibacter multivorans</name>
    <dbReference type="NCBI Taxonomy" id="937251"/>
    <lineage>
        <taxon>Bacteria</taxon>
        <taxon>Bacillati</taxon>
        <taxon>Bacillota</taxon>
        <taxon>Clostridia</taxon>
        <taxon>Eubacteriales</taxon>
        <taxon>Clostridiaceae</taxon>
        <taxon>Youngiibacter</taxon>
    </lineage>
</organism>
<evidence type="ECO:0000256" key="9">
    <source>
        <dbReference type="ARBA" id="ARBA00022842"/>
    </source>
</evidence>
<dbReference type="GO" id="GO:0019134">
    <property type="term" value="F:glucosamine-1-phosphate N-acetyltransferase activity"/>
    <property type="evidence" value="ECO:0007669"/>
    <property type="project" value="UniProtKB-EC"/>
</dbReference>
<dbReference type="EC" id="2.7.7.23" evidence="18"/>
<keyword evidence="11 18" id="KW-0573">Peptidoglycan synthesis</keyword>
<comment type="caution">
    <text evidence="18">Lacks conserved residue(s) required for the propagation of feature annotation.</text>
</comment>
<feature type="binding site" evidence="18">
    <location>
        <position position="375"/>
    </location>
    <ligand>
        <name>UDP-N-acetyl-alpha-D-glucosamine</name>
        <dbReference type="ChEBI" id="CHEBI:57705"/>
    </ligand>
</feature>
<dbReference type="InterPro" id="IPR005882">
    <property type="entry name" value="Bifunctional_GlmU"/>
</dbReference>
<comment type="subunit">
    <text evidence="18">Homotrimer.</text>
</comment>
<dbReference type="SUPFAM" id="SSF51161">
    <property type="entry name" value="Trimeric LpxA-like enzymes"/>
    <property type="match status" value="1"/>
</dbReference>
<feature type="binding site" evidence="18">
    <location>
        <position position="73"/>
    </location>
    <ligand>
        <name>UDP-N-acetyl-alpha-D-glucosamine</name>
        <dbReference type="ChEBI" id="CHEBI:57705"/>
    </ligand>
</feature>
<evidence type="ECO:0000256" key="8">
    <source>
        <dbReference type="ARBA" id="ARBA00022737"/>
    </source>
</evidence>
<dbReference type="InterPro" id="IPR038009">
    <property type="entry name" value="GlmU_C_LbH"/>
</dbReference>
<evidence type="ECO:0000256" key="4">
    <source>
        <dbReference type="ARBA" id="ARBA00022490"/>
    </source>
</evidence>
<feature type="binding site" evidence="18">
    <location>
        <position position="169"/>
    </location>
    <ligand>
        <name>UDP-N-acetyl-alpha-D-glucosamine</name>
        <dbReference type="ChEBI" id="CHEBI:57705"/>
    </ligand>
</feature>
<sequence>MGKYALILAAGEGKRMKSKVSKVLHKVCGKEMVNHVIDVMRSAGFEDVNVIVGKAREQVIAGTSSRGVSFSVQENPMGTGHAVICAREYLEGKDGTVAIFTGDAPLIRRETVEAMYSRHEANASSATLLTSVIDNPAGYGRVIRDGDEVLRIVEHKDCSDEELKTLEVNAGMYMFDIKELLESLKELKNDNAQGEYYLTDVIGILKGKGKKVGASITEFDETRGVNSRAQLAEAEEIMRERIARFHMDNGVTFIDWRSTYIGADVAIGMDTVVHPGVSLEGKTFIGEDCILYQNSRIVDSEIGDDVAVTSSVILESKVGSHTSVGPFAYIRPDSEIGEHVKVGDFVEIKKSVIGDGTKISHLTYIGDAEVGRNVNFGCGTVIVNYDGKKKWKTVVKDNAFIGCNTNLISPVTVNEGAYIAAGSTITDEVPKDSLAIARAKQVVKEGWVTRRNEEAVKGEDIVK</sequence>
<comment type="subcellular location">
    <subcellularLocation>
        <location evidence="1 18">Cytoplasm</location>
    </subcellularLocation>
</comment>
<keyword evidence="5 18" id="KW-0808">Transferase</keyword>
<evidence type="ECO:0000256" key="5">
    <source>
        <dbReference type="ARBA" id="ARBA00022679"/>
    </source>
</evidence>
<feature type="binding site" evidence="18">
    <location>
        <begin position="8"/>
        <end position="11"/>
    </location>
    <ligand>
        <name>UDP-N-acetyl-alpha-D-glucosamine</name>
        <dbReference type="ChEBI" id="CHEBI:57705"/>
    </ligand>
</feature>
<evidence type="ECO:0000256" key="10">
    <source>
        <dbReference type="ARBA" id="ARBA00022960"/>
    </source>
</evidence>
<evidence type="ECO:0000256" key="16">
    <source>
        <dbReference type="ARBA" id="ARBA00048493"/>
    </source>
</evidence>
<evidence type="ECO:0000256" key="7">
    <source>
        <dbReference type="ARBA" id="ARBA00022723"/>
    </source>
</evidence>
<comment type="similarity">
    <text evidence="3 18">In the N-terminal section; belongs to the N-acetylglucosamine-1-phosphate uridyltransferase family.</text>
</comment>
<feature type="domain" description="MobA-like NTP transferase" evidence="19">
    <location>
        <begin position="5"/>
        <end position="129"/>
    </location>
</feature>
<comment type="cofactor">
    <cofactor evidence="18">
        <name>Mg(2+)</name>
        <dbReference type="ChEBI" id="CHEBI:18420"/>
    </cofactor>
    <text evidence="18">Binds 1 Mg(2+) ion per subunit.</text>
</comment>
<feature type="binding site" evidence="18">
    <location>
        <begin position="78"/>
        <end position="79"/>
    </location>
    <ligand>
        <name>UDP-N-acetyl-alpha-D-glucosamine</name>
        <dbReference type="ChEBI" id="CHEBI:57705"/>
    </ligand>
</feature>
<comment type="similarity">
    <text evidence="2 18">In the C-terminal section; belongs to the transferase hexapeptide repeat family.</text>
</comment>
<feature type="active site" description="Proton acceptor" evidence="18">
    <location>
        <position position="361"/>
    </location>
</feature>
<dbReference type="Gene3D" id="3.90.550.10">
    <property type="entry name" value="Spore Coat Polysaccharide Biosynthesis Protein SpsA, Chain A"/>
    <property type="match status" value="1"/>
</dbReference>
<evidence type="ECO:0000313" key="20">
    <source>
        <dbReference type="EMBL" id="MBP1918696.1"/>
    </source>
</evidence>
<gene>
    <name evidence="18" type="primary">glmU</name>
    <name evidence="20" type="ORF">J2Z34_001173</name>
</gene>
<feature type="binding site" evidence="18">
    <location>
        <position position="154"/>
    </location>
    <ligand>
        <name>UDP-N-acetyl-alpha-D-glucosamine</name>
        <dbReference type="ChEBI" id="CHEBI:57705"/>
    </ligand>
</feature>
<dbReference type="RefSeq" id="WP_209458924.1">
    <property type="nucleotide sequence ID" value="NZ_JAGGKC010000007.1"/>
</dbReference>
<dbReference type="NCBIfam" id="NF010934">
    <property type="entry name" value="PRK14354.1"/>
    <property type="match status" value="1"/>
</dbReference>
<keyword evidence="6 18" id="KW-0548">Nucleotidyltransferase</keyword>